<reference evidence="1 2" key="1">
    <citation type="submission" date="2018-10" db="EMBL/GenBank/DDBJ databases">
        <authorList>
            <person name="Zhang X."/>
        </authorList>
    </citation>
    <scope>NUCLEOTIDE SEQUENCE [LARGE SCALE GENOMIC DNA]</scope>
    <source>
        <strain evidence="1 2">SK-G1</strain>
    </source>
</reference>
<dbReference type="Gene3D" id="3.40.630.30">
    <property type="match status" value="1"/>
</dbReference>
<dbReference type="RefSeq" id="WP_122014185.1">
    <property type="nucleotide sequence ID" value="NZ_CP033169.1"/>
</dbReference>
<dbReference type="InterPro" id="IPR016181">
    <property type="entry name" value="Acyl_CoA_acyltransferase"/>
</dbReference>
<gene>
    <name evidence="1" type="ORF">D2962_03725</name>
</gene>
<dbReference type="PANTHER" id="PTHR41368">
    <property type="entry name" value="PROTEIN YGHO"/>
    <property type="match status" value="1"/>
</dbReference>
<dbReference type="SUPFAM" id="SSF55729">
    <property type="entry name" value="Acyl-CoA N-acyltransferases (Nat)"/>
    <property type="match status" value="1"/>
</dbReference>
<dbReference type="KEGG" id="bacg:D2962_03725"/>
<evidence type="ECO:0008006" key="3">
    <source>
        <dbReference type="Google" id="ProtNLM"/>
    </source>
</evidence>
<dbReference type="EMBL" id="CP033169">
    <property type="protein sequence ID" value="AYO29839.1"/>
    <property type="molecule type" value="Genomic_DNA"/>
</dbReference>
<organism evidence="1 2">
    <name type="scientific">Biomaibacter acetigenes</name>
    <dbReference type="NCBI Taxonomy" id="2316383"/>
    <lineage>
        <taxon>Bacteria</taxon>
        <taxon>Bacillati</taxon>
        <taxon>Bacillota</taxon>
        <taxon>Clostridia</taxon>
        <taxon>Thermosediminibacterales</taxon>
        <taxon>Tepidanaerobacteraceae</taxon>
        <taxon>Biomaibacter</taxon>
    </lineage>
</organism>
<evidence type="ECO:0000313" key="1">
    <source>
        <dbReference type="EMBL" id="AYO29839.1"/>
    </source>
</evidence>
<dbReference type="InterPro" id="IPR039968">
    <property type="entry name" value="BcerS-like"/>
</dbReference>
<evidence type="ECO:0000313" key="2">
    <source>
        <dbReference type="Proteomes" id="UP000280960"/>
    </source>
</evidence>
<dbReference type="CDD" id="cd04301">
    <property type="entry name" value="NAT_SF"/>
    <property type="match status" value="1"/>
</dbReference>
<protein>
    <recommendedName>
        <fullName evidence="3">N-acetyltransferase</fullName>
    </recommendedName>
</protein>
<accession>A0A3G2R3A1</accession>
<dbReference type="PANTHER" id="PTHR41368:SF1">
    <property type="entry name" value="PROTEIN YGHO"/>
    <property type="match status" value="1"/>
</dbReference>
<keyword evidence="2" id="KW-1185">Reference proteome</keyword>
<dbReference type="Proteomes" id="UP000280960">
    <property type="component" value="Chromosome"/>
</dbReference>
<dbReference type="AlphaFoldDB" id="A0A3G2R3A1"/>
<proteinExistence type="predicted"/>
<name>A0A3G2R3A1_9FIRM</name>
<sequence length="375" mass="43152">MPGIDIVEIKDRQGLKKFIDFAWDIYKGDSCWVPPLKSDMMDTLVGKNNPLFKSGPHTLFMVYRYGKPAGRILTGINENLNKKKNRNEGYISLFECVDDEEISCALFDAVLSWLKAWGVTCVKGPVSPTNGDDYRGLLVEGFDGPPVLMNSYNPPYYVSLFEKSGFKKHLDLYAYYYDLSIIDLDRYARPVEYAMKRYDFRVEPIKLKYIEREMLDIKQVLDAAMPEEWEDLTPPSLEEIKAEARKLRHLADPNLIYIARNGCRPIGFSVALPDYNQVLRHLNGRIFPWGFLKFLWLKRKISGGRLFVLFVIPEYRKKAVSSAILFKTLQAAKARGYIYGEGSTIGETNTSMKRDAEGMGGKHCRTYRIFYKDLT</sequence>